<dbReference type="PROSITE" id="PS00028">
    <property type="entry name" value="ZINC_FINGER_C2H2_1"/>
    <property type="match status" value="1"/>
</dbReference>
<name>X1R976_9ZZZZ</name>
<evidence type="ECO:0000259" key="1">
    <source>
        <dbReference type="PROSITE" id="PS50157"/>
    </source>
</evidence>
<feature type="domain" description="C2H2-type" evidence="1">
    <location>
        <begin position="37"/>
        <end position="61"/>
    </location>
</feature>
<evidence type="ECO:0000313" key="2">
    <source>
        <dbReference type="EMBL" id="GAI59705.1"/>
    </source>
</evidence>
<protein>
    <recommendedName>
        <fullName evidence="1">C2H2-type domain-containing protein</fullName>
    </recommendedName>
</protein>
<gene>
    <name evidence="2" type="ORF">S12H4_04546</name>
</gene>
<dbReference type="SMART" id="SM00355">
    <property type="entry name" value="ZnF_C2H2"/>
    <property type="match status" value="1"/>
</dbReference>
<dbReference type="AlphaFoldDB" id="X1R976"/>
<proteinExistence type="predicted"/>
<sequence length="61" mass="6709">MEKALPAVMGAMFGLVMIVAVVGMAQAMQPVPPTPEYTCPICGEKFFTYDELYSHFVESHP</sequence>
<dbReference type="SUPFAM" id="SSF57667">
    <property type="entry name" value="beta-beta-alpha zinc fingers"/>
    <property type="match status" value="1"/>
</dbReference>
<dbReference type="PROSITE" id="PS50157">
    <property type="entry name" value="ZINC_FINGER_C2H2_2"/>
    <property type="match status" value="1"/>
</dbReference>
<dbReference type="InterPro" id="IPR036236">
    <property type="entry name" value="Znf_C2H2_sf"/>
</dbReference>
<dbReference type="EMBL" id="BARW01001417">
    <property type="protein sequence ID" value="GAI59705.1"/>
    <property type="molecule type" value="Genomic_DNA"/>
</dbReference>
<reference evidence="2" key="1">
    <citation type="journal article" date="2014" name="Front. Microbiol.">
        <title>High frequency of phylogenetically diverse reductive dehalogenase-homologous genes in deep subseafloor sedimentary metagenomes.</title>
        <authorList>
            <person name="Kawai M."/>
            <person name="Futagami T."/>
            <person name="Toyoda A."/>
            <person name="Takaki Y."/>
            <person name="Nishi S."/>
            <person name="Hori S."/>
            <person name="Arai W."/>
            <person name="Tsubouchi T."/>
            <person name="Morono Y."/>
            <person name="Uchiyama I."/>
            <person name="Ito T."/>
            <person name="Fujiyama A."/>
            <person name="Inagaki F."/>
            <person name="Takami H."/>
        </authorList>
    </citation>
    <scope>NUCLEOTIDE SEQUENCE</scope>
    <source>
        <strain evidence="2">Expedition CK06-06</strain>
    </source>
</reference>
<dbReference type="InterPro" id="IPR013087">
    <property type="entry name" value="Znf_C2H2_type"/>
</dbReference>
<feature type="non-terminal residue" evidence="2">
    <location>
        <position position="61"/>
    </location>
</feature>
<accession>X1R976</accession>
<organism evidence="2">
    <name type="scientific">marine sediment metagenome</name>
    <dbReference type="NCBI Taxonomy" id="412755"/>
    <lineage>
        <taxon>unclassified sequences</taxon>
        <taxon>metagenomes</taxon>
        <taxon>ecological metagenomes</taxon>
    </lineage>
</organism>
<comment type="caution">
    <text evidence="2">The sequence shown here is derived from an EMBL/GenBank/DDBJ whole genome shotgun (WGS) entry which is preliminary data.</text>
</comment>